<dbReference type="EMBL" id="SMLK01000007">
    <property type="protein sequence ID" value="TFY97718.1"/>
    <property type="molecule type" value="Genomic_DNA"/>
</dbReference>
<keyword evidence="1 4" id="KW-0489">Methyltransferase</keyword>
<dbReference type="GO" id="GO:0008171">
    <property type="term" value="F:O-methyltransferase activity"/>
    <property type="evidence" value="ECO:0007669"/>
    <property type="project" value="InterPro"/>
</dbReference>
<evidence type="ECO:0000256" key="3">
    <source>
        <dbReference type="ARBA" id="ARBA00022691"/>
    </source>
</evidence>
<dbReference type="RefSeq" id="WP_135251271.1">
    <property type="nucleotide sequence ID" value="NZ_SMLK01000007.1"/>
</dbReference>
<organism evidence="4 5">
    <name type="scientific">Ramlibacter humi</name>
    <dbReference type="NCBI Taxonomy" id="2530451"/>
    <lineage>
        <taxon>Bacteria</taxon>
        <taxon>Pseudomonadati</taxon>
        <taxon>Pseudomonadota</taxon>
        <taxon>Betaproteobacteria</taxon>
        <taxon>Burkholderiales</taxon>
        <taxon>Comamonadaceae</taxon>
        <taxon>Ramlibacter</taxon>
    </lineage>
</organism>
<name>A0A4Z0BII9_9BURK</name>
<dbReference type="GO" id="GO:0032259">
    <property type="term" value="P:methylation"/>
    <property type="evidence" value="ECO:0007669"/>
    <property type="project" value="UniProtKB-KW"/>
</dbReference>
<sequence>MSIRTLNLDDTLYGYVLDHSLREHPQLAAIREATRHHPHRGMQISPEQGQFMALLAKLVGARRAIEIGVFTGYSALAVALALPEDGRLLACDISDEDVAQGRPHWQSAGVAHKIDLRIAPASQTLAACLSAGEAGRYDFAFIDADKTGYDAYYEAVLQLLRPGGLVLLDNMLRNGDVARPSTHADVRAIQALNDKLHRDERVDISLLPISDGITLARKR</sequence>
<dbReference type="GO" id="GO:0008757">
    <property type="term" value="F:S-adenosylmethionine-dependent methyltransferase activity"/>
    <property type="evidence" value="ECO:0007669"/>
    <property type="project" value="TreeGrafter"/>
</dbReference>
<protein>
    <submittedName>
        <fullName evidence="4">SAM-dependent methyltransferase</fullName>
    </submittedName>
</protein>
<dbReference type="InterPro" id="IPR029063">
    <property type="entry name" value="SAM-dependent_MTases_sf"/>
</dbReference>
<comment type="caution">
    <text evidence="4">The sequence shown here is derived from an EMBL/GenBank/DDBJ whole genome shotgun (WGS) entry which is preliminary data.</text>
</comment>
<keyword evidence="2 4" id="KW-0808">Transferase</keyword>
<dbReference type="AlphaFoldDB" id="A0A4Z0BII9"/>
<evidence type="ECO:0000313" key="4">
    <source>
        <dbReference type="EMBL" id="TFY97718.1"/>
    </source>
</evidence>
<dbReference type="PANTHER" id="PTHR10509:SF14">
    <property type="entry name" value="CAFFEOYL-COA O-METHYLTRANSFERASE 3-RELATED"/>
    <property type="match status" value="1"/>
</dbReference>
<proteinExistence type="predicted"/>
<dbReference type="PROSITE" id="PS51682">
    <property type="entry name" value="SAM_OMT_I"/>
    <property type="match status" value="1"/>
</dbReference>
<dbReference type="CDD" id="cd02440">
    <property type="entry name" value="AdoMet_MTases"/>
    <property type="match status" value="1"/>
</dbReference>
<keyword evidence="5" id="KW-1185">Reference proteome</keyword>
<evidence type="ECO:0000256" key="1">
    <source>
        <dbReference type="ARBA" id="ARBA00022603"/>
    </source>
</evidence>
<gene>
    <name evidence="4" type="ORF">EZ216_18535</name>
</gene>
<dbReference type="Proteomes" id="UP000297839">
    <property type="component" value="Unassembled WGS sequence"/>
</dbReference>
<dbReference type="InterPro" id="IPR050362">
    <property type="entry name" value="Cation-dep_OMT"/>
</dbReference>
<dbReference type="InterPro" id="IPR002935">
    <property type="entry name" value="SAM_O-MeTrfase"/>
</dbReference>
<dbReference type="SUPFAM" id="SSF53335">
    <property type="entry name" value="S-adenosyl-L-methionine-dependent methyltransferases"/>
    <property type="match status" value="1"/>
</dbReference>
<keyword evidence="3" id="KW-0949">S-adenosyl-L-methionine</keyword>
<accession>A0A4Z0BII9</accession>
<reference evidence="4 5" key="1">
    <citation type="submission" date="2019-03" db="EMBL/GenBank/DDBJ databases">
        <title>Ramlibacter sp. 18x22-1, whole genome shotgun sequence.</title>
        <authorList>
            <person name="Zhang X."/>
            <person name="Feng G."/>
            <person name="Zhu H."/>
        </authorList>
    </citation>
    <scope>NUCLEOTIDE SEQUENCE [LARGE SCALE GENOMIC DNA]</scope>
    <source>
        <strain evidence="4 5">18x22-1</strain>
    </source>
</reference>
<dbReference type="Gene3D" id="3.40.50.150">
    <property type="entry name" value="Vaccinia Virus protein VP39"/>
    <property type="match status" value="1"/>
</dbReference>
<dbReference type="OrthoDB" id="9799672at2"/>
<dbReference type="Pfam" id="PF01596">
    <property type="entry name" value="Methyltransf_3"/>
    <property type="match status" value="1"/>
</dbReference>
<evidence type="ECO:0000256" key="2">
    <source>
        <dbReference type="ARBA" id="ARBA00022679"/>
    </source>
</evidence>
<evidence type="ECO:0000313" key="5">
    <source>
        <dbReference type="Proteomes" id="UP000297839"/>
    </source>
</evidence>
<dbReference type="PANTHER" id="PTHR10509">
    <property type="entry name" value="O-METHYLTRANSFERASE-RELATED"/>
    <property type="match status" value="1"/>
</dbReference>